<feature type="transmembrane region" description="Helical" evidence="6">
    <location>
        <begin position="269"/>
        <end position="286"/>
    </location>
</feature>
<dbReference type="PANTHER" id="PTHR32196:SF69">
    <property type="entry name" value="BRANCHED-CHAIN AMINO ACID TRANSPORT SYSTEM, PERMEASE PROTEIN"/>
    <property type="match status" value="1"/>
</dbReference>
<dbReference type="CDD" id="cd06574">
    <property type="entry name" value="TM_PBP1_branched-chain-AA_like"/>
    <property type="match status" value="1"/>
</dbReference>
<keyword evidence="4 6" id="KW-1133">Transmembrane helix</keyword>
<evidence type="ECO:0000256" key="2">
    <source>
        <dbReference type="ARBA" id="ARBA00022475"/>
    </source>
</evidence>
<accession>A0A7C3EC76</accession>
<dbReference type="GO" id="GO:0005886">
    <property type="term" value="C:plasma membrane"/>
    <property type="evidence" value="ECO:0007669"/>
    <property type="project" value="UniProtKB-SubCell"/>
</dbReference>
<evidence type="ECO:0000313" key="7">
    <source>
        <dbReference type="EMBL" id="HFH28594.1"/>
    </source>
</evidence>
<dbReference type="AlphaFoldDB" id="A0A7C3EC76"/>
<feature type="transmembrane region" description="Helical" evidence="6">
    <location>
        <begin position="5"/>
        <end position="26"/>
    </location>
</feature>
<evidence type="ECO:0000256" key="3">
    <source>
        <dbReference type="ARBA" id="ARBA00022692"/>
    </source>
</evidence>
<feature type="transmembrane region" description="Helical" evidence="6">
    <location>
        <begin position="241"/>
        <end position="263"/>
    </location>
</feature>
<keyword evidence="5 6" id="KW-0472">Membrane</keyword>
<dbReference type="GO" id="GO:0022857">
    <property type="term" value="F:transmembrane transporter activity"/>
    <property type="evidence" value="ECO:0007669"/>
    <property type="project" value="InterPro"/>
</dbReference>
<evidence type="ECO:0000256" key="4">
    <source>
        <dbReference type="ARBA" id="ARBA00022989"/>
    </source>
</evidence>
<evidence type="ECO:0000256" key="1">
    <source>
        <dbReference type="ARBA" id="ARBA00004651"/>
    </source>
</evidence>
<dbReference type="PANTHER" id="PTHR32196">
    <property type="entry name" value="ABC TRANSPORTER PERMEASE PROTEIN YPHD-RELATED-RELATED"/>
    <property type="match status" value="1"/>
</dbReference>
<evidence type="ECO:0000256" key="6">
    <source>
        <dbReference type="SAM" id="Phobius"/>
    </source>
</evidence>
<dbReference type="EMBL" id="DSVL01000114">
    <property type="protein sequence ID" value="HFH28594.1"/>
    <property type="molecule type" value="Genomic_DNA"/>
</dbReference>
<sequence>MIEAILVEGLIYGILAMGVFITFRVLDFPDLTVEGSFPLGAAVAAACLTGGIPFPAAALIAVATGAIAGSLTALIHTGLKVPPLLAGIVVMTGLYSINLRVMGGRSNIQLIGNRPLISFSTSWLPSLPPEVSSALFFSLLAVLLMVLLDLFFHTEFGLTLGALGDNIKVVIASGSNPTVFKVAGVALANSLVALAGALASQHHGFADVNLGAGVVALGLASVMIGELILRTNRIGVQLLRVVLGAIIFKAILFAARFYGYIAGITPNDLRLLTALMIVLSLVLGQWKSRLQDQRAQQAALRRKAEEAL</sequence>
<keyword evidence="3 6" id="KW-0812">Transmembrane</keyword>
<feature type="transmembrane region" description="Helical" evidence="6">
    <location>
        <begin position="178"/>
        <end position="198"/>
    </location>
</feature>
<evidence type="ECO:0000256" key="5">
    <source>
        <dbReference type="ARBA" id="ARBA00023136"/>
    </source>
</evidence>
<comment type="caution">
    <text evidence="7">The sequence shown here is derived from an EMBL/GenBank/DDBJ whole genome shotgun (WGS) entry which is preliminary data.</text>
</comment>
<dbReference type="InterPro" id="IPR001851">
    <property type="entry name" value="ABC_transp_permease"/>
</dbReference>
<gene>
    <name evidence="7" type="ORF">ENS59_03670</name>
</gene>
<reference evidence="7" key="1">
    <citation type="journal article" date="2020" name="mSystems">
        <title>Genome- and Community-Level Interaction Insights into Carbon Utilization and Element Cycling Functions of Hydrothermarchaeota in Hydrothermal Sediment.</title>
        <authorList>
            <person name="Zhou Z."/>
            <person name="Liu Y."/>
            <person name="Xu W."/>
            <person name="Pan J."/>
            <person name="Luo Z.H."/>
            <person name="Li M."/>
        </authorList>
    </citation>
    <scope>NUCLEOTIDE SEQUENCE [LARGE SCALE GENOMIC DNA]</scope>
    <source>
        <strain evidence="7">SpSt-503</strain>
    </source>
</reference>
<feature type="transmembrane region" description="Helical" evidence="6">
    <location>
        <begin position="131"/>
        <end position="152"/>
    </location>
</feature>
<keyword evidence="2" id="KW-1003">Cell membrane</keyword>
<organism evidence="7">
    <name type="scientific">Gracilinema caldarium</name>
    <dbReference type="NCBI Taxonomy" id="215591"/>
    <lineage>
        <taxon>Bacteria</taxon>
        <taxon>Pseudomonadati</taxon>
        <taxon>Spirochaetota</taxon>
        <taxon>Spirochaetia</taxon>
        <taxon>Spirochaetales</taxon>
        <taxon>Breznakiellaceae</taxon>
        <taxon>Gracilinema</taxon>
    </lineage>
</organism>
<feature type="transmembrane region" description="Helical" evidence="6">
    <location>
        <begin position="38"/>
        <end position="67"/>
    </location>
</feature>
<proteinExistence type="predicted"/>
<name>A0A7C3EC76_9SPIR</name>
<dbReference type="Pfam" id="PF02653">
    <property type="entry name" value="BPD_transp_2"/>
    <property type="match status" value="1"/>
</dbReference>
<feature type="transmembrane region" description="Helical" evidence="6">
    <location>
        <begin position="210"/>
        <end position="229"/>
    </location>
</feature>
<protein>
    <submittedName>
        <fullName evidence="7">ABC transporter permease</fullName>
    </submittedName>
</protein>
<comment type="subcellular location">
    <subcellularLocation>
        <location evidence="1">Cell membrane</location>
        <topology evidence="1">Multi-pass membrane protein</topology>
    </subcellularLocation>
</comment>
<feature type="transmembrane region" description="Helical" evidence="6">
    <location>
        <begin position="79"/>
        <end position="97"/>
    </location>
</feature>